<dbReference type="InterPro" id="IPR003594">
    <property type="entry name" value="HATPase_dom"/>
</dbReference>
<keyword evidence="16" id="KW-1185">Reference proteome</keyword>
<dbReference type="InterPro" id="IPR035965">
    <property type="entry name" value="PAS-like_dom_sf"/>
</dbReference>
<dbReference type="AlphaFoldDB" id="A0A1W1HDQ3"/>
<dbReference type="PROSITE" id="PS50109">
    <property type="entry name" value="HIS_KIN"/>
    <property type="match status" value="1"/>
</dbReference>
<protein>
    <recommendedName>
        <fullName evidence="2">histidine kinase</fullName>
        <ecNumber evidence="2">2.7.13.3</ecNumber>
    </recommendedName>
</protein>
<dbReference type="RefSeq" id="WP_080808733.1">
    <property type="nucleotide sequence ID" value="NZ_LT828562.1"/>
</dbReference>
<evidence type="ECO:0000256" key="10">
    <source>
        <dbReference type="SAM" id="Coils"/>
    </source>
</evidence>
<evidence type="ECO:0000256" key="2">
    <source>
        <dbReference type="ARBA" id="ARBA00012438"/>
    </source>
</evidence>
<dbReference type="Gene3D" id="1.10.287.130">
    <property type="match status" value="1"/>
</dbReference>
<feature type="domain" description="Histidine kinase" evidence="11">
    <location>
        <begin position="476"/>
        <end position="699"/>
    </location>
</feature>
<dbReference type="Gene3D" id="3.40.50.2300">
    <property type="match status" value="1"/>
</dbReference>
<dbReference type="SMART" id="SM00086">
    <property type="entry name" value="PAC"/>
    <property type="match status" value="2"/>
</dbReference>
<evidence type="ECO:0000256" key="3">
    <source>
        <dbReference type="ARBA" id="ARBA00022553"/>
    </source>
</evidence>
<dbReference type="InterPro" id="IPR013655">
    <property type="entry name" value="PAS_fold_3"/>
</dbReference>
<comment type="catalytic activity">
    <reaction evidence="1">
        <text>ATP + protein L-histidine = ADP + protein N-phospho-L-histidine.</text>
        <dbReference type="EC" id="2.7.13.3"/>
    </reaction>
</comment>
<proteinExistence type="predicted"/>
<keyword evidence="8" id="KW-0902">Two-component regulatory system</keyword>
<dbReference type="InterPro" id="IPR013656">
    <property type="entry name" value="PAS_4"/>
</dbReference>
<dbReference type="EMBL" id="FWEV01000148">
    <property type="protein sequence ID" value="SLM30563.1"/>
    <property type="molecule type" value="Genomic_DNA"/>
</dbReference>
<dbReference type="SMART" id="SM00388">
    <property type="entry name" value="HisKA"/>
    <property type="match status" value="1"/>
</dbReference>
<evidence type="ECO:0000313" key="15">
    <source>
        <dbReference type="EMBL" id="SLM30563.1"/>
    </source>
</evidence>
<dbReference type="SUPFAM" id="SSF52172">
    <property type="entry name" value="CheY-like"/>
    <property type="match status" value="1"/>
</dbReference>
<dbReference type="EC" id="2.7.13.3" evidence="2"/>
<evidence type="ECO:0000259" key="12">
    <source>
        <dbReference type="PROSITE" id="PS50110"/>
    </source>
</evidence>
<dbReference type="CDD" id="cd00156">
    <property type="entry name" value="REC"/>
    <property type="match status" value="1"/>
</dbReference>
<dbReference type="Gene3D" id="3.30.450.20">
    <property type="entry name" value="PAS domain"/>
    <property type="match status" value="2"/>
</dbReference>
<feature type="domain" description="PAC" evidence="14">
    <location>
        <begin position="403"/>
        <end position="456"/>
    </location>
</feature>
<keyword evidence="6 15" id="KW-0418">Kinase</keyword>
<dbReference type="InterPro" id="IPR004358">
    <property type="entry name" value="Sig_transdc_His_kin-like_C"/>
</dbReference>
<evidence type="ECO:0000313" key="16">
    <source>
        <dbReference type="Proteomes" id="UP000191931"/>
    </source>
</evidence>
<dbReference type="PROSITE" id="PS50110">
    <property type="entry name" value="RESPONSE_REGULATORY"/>
    <property type="match status" value="1"/>
</dbReference>
<evidence type="ECO:0000256" key="6">
    <source>
        <dbReference type="ARBA" id="ARBA00022777"/>
    </source>
</evidence>
<dbReference type="GO" id="GO:0000155">
    <property type="term" value="F:phosphorelay sensor kinase activity"/>
    <property type="evidence" value="ECO:0007669"/>
    <property type="project" value="InterPro"/>
</dbReference>
<keyword evidence="10" id="KW-0175">Coiled coil</keyword>
<evidence type="ECO:0000256" key="4">
    <source>
        <dbReference type="ARBA" id="ARBA00022679"/>
    </source>
</evidence>
<keyword evidence="7" id="KW-0067">ATP-binding</keyword>
<evidence type="ECO:0000256" key="8">
    <source>
        <dbReference type="ARBA" id="ARBA00023012"/>
    </source>
</evidence>
<dbReference type="Pfam" id="PF08448">
    <property type="entry name" value="PAS_4"/>
    <property type="match status" value="1"/>
</dbReference>
<dbReference type="InterPro" id="IPR005467">
    <property type="entry name" value="His_kinase_dom"/>
</dbReference>
<dbReference type="SMART" id="SM00448">
    <property type="entry name" value="REC"/>
    <property type="match status" value="1"/>
</dbReference>
<keyword evidence="5" id="KW-0547">Nucleotide-binding</keyword>
<feature type="modified residue" description="4-aspartylphosphate" evidence="9">
    <location>
        <position position="771"/>
    </location>
</feature>
<accession>A0A1W1HDQ3</accession>
<dbReference type="InterPro" id="IPR011006">
    <property type="entry name" value="CheY-like_superfamily"/>
</dbReference>
<gene>
    <name evidence="15" type="ORF">MTBBW1_2310011</name>
</gene>
<dbReference type="InterPro" id="IPR003661">
    <property type="entry name" value="HisK_dim/P_dom"/>
</dbReference>
<dbReference type="Pfam" id="PF02518">
    <property type="entry name" value="HATPase_c"/>
    <property type="match status" value="1"/>
</dbReference>
<evidence type="ECO:0000256" key="1">
    <source>
        <dbReference type="ARBA" id="ARBA00000085"/>
    </source>
</evidence>
<dbReference type="InterPro" id="IPR000014">
    <property type="entry name" value="PAS"/>
</dbReference>
<dbReference type="SUPFAM" id="SSF55874">
    <property type="entry name" value="ATPase domain of HSP90 chaperone/DNA topoisomerase II/histidine kinase"/>
    <property type="match status" value="1"/>
</dbReference>
<dbReference type="Gene3D" id="3.30.565.10">
    <property type="entry name" value="Histidine kinase-like ATPase, C-terminal domain"/>
    <property type="match status" value="1"/>
</dbReference>
<dbReference type="PRINTS" id="PR00344">
    <property type="entry name" value="BCTRLSENSOR"/>
</dbReference>
<dbReference type="STRING" id="1246637.MTBBW1_2310011"/>
<dbReference type="SMART" id="SM00091">
    <property type="entry name" value="PAS"/>
    <property type="match status" value="2"/>
</dbReference>
<dbReference type="InterPro" id="IPR029016">
    <property type="entry name" value="GAF-like_dom_sf"/>
</dbReference>
<feature type="domain" description="PAS" evidence="13">
    <location>
        <begin position="327"/>
        <end position="399"/>
    </location>
</feature>
<dbReference type="PROSITE" id="PS50112">
    <property type="entry name" value="PAS"/>
    <property type="match status" value="1"/>
</dbReference>
<dbReference type="CDD" id="cd00082">
    <property type="entry name" value="HisKA"/>
    <property type="match status" value="1"/>
</dbReference>
<dbReference type="PROSITE" id="PS50113">
    <property type="entry name" value="PAC"/>
    <property type="match status" value="2"/>
</dbReference>
<dbReference type="SMART" id="SM00387">
    <property type="entry name" value="HATPase_c"/>
    <property type="match status" value="1"/>
</dbReference>
<dbReference type="PANTHER" id="PTHR43065:SF46">
    <property type="entry name" value="C4-DICARBOXYLATE TRANSPORT SENSOR PROTEIN DCTB"/>
    <property type="match status" value="1"/>
</dbReference>
<dbReference type="SUPFAM" id="SSF55785">
    <property type="entry name" value="PYP-like sensor domain (PAS domain)"/>
    <property type="match status" value="2"/>
</dbReference>
<evidence type="ECO:0000259" key="11">
    <source>
        <dbReference type="PROSITE" id="PS50109"/>
    </source>
</evidence>
<evidence type="ECO:0000256" key="5">
    <source>
        <dbReference type="ARBA" id="ARBA00022741"/>
    </source>
</evidence>
<feature type="domain" description="Response regulatory" evidence="12">
    <location>
        <begin position="720"/>
        <end position="836"/>
    </location>
</feature>
<organism evidence="15 16">
    <name type="scientific">Desulfamplus magnetovallimortis</name>
    <dbReference type="NCBI Taxonomy" id="1246637"/>
    <lineage>
        <taxon>Bacteria</taxon>
        <taxon>Pseudomonadati</taxon>
        <taxon>Thermodesulfobacteriota</taxon>
        <taxon>Desulfobacteria</taxon>
        <taxon>Desulfobacterales</taxon>
        <taxon>Desulfobacteraceae</taxon>
        <taxon>Desulfamplus</taxon>
    </lineage>
</organism>
<evidence type="ECO:0000256" key="9">
    <source>
        <dbReference type="PROSITE-ProRule" id="PRU00169"/>
    </source>
</evidence>
<dbReference type="PANTHER" id="PTHR43065">
    <property type="entry name" value="SENSOR HISTIDINE KINASE"/>
    <property type="match status" value="1"/>
</dbReference>
<sequence length="837" mass="96051">MEQSSKYDVELLQRRVAQLEEAEKRRINSEKREQHIKQVLLSIRNVNQIILRENNPDRLIELVCSTLKHDRGYHNSWIALINSSDNSVYKTAYSGFNSEFKLMEEKLAANIFTECMTKSLLSGETVVIEEPLLECKDCPLAQYYGGRSGFSRKISYDNSVYGIISVSVPSYYAHDKEELKLFGDLSNNLGFAFSKMEKDKKIHKLNYAIQSIPHPIALLSDKYEYETVNRTYCDYYKIPENKIIGRTPEYFFGKEMFYDVIKPEIDKCLAGNKVYYERIITFPHDDKKWMAMTYFPDIDEDGKITGIISNGIDITSQKNTEEALRQRKNELKLTLDATTDAIWSWNFKTNELFFSPRYYTMLGYSPNAFPADYENWLNLIHPEDRESAVATATKYLKTKPDLYENEFRLKTEQGTYRWIHAKARVAERDKDGNAVYMIGNHEDITERKKAEQENLKLEKQIQQSQKMEAIGTLSGGIAHDFNNILFPIMGYTEMMLNDVDDDSDFKESLKQIYSASMRAKELVQQILTFSRQTNSELQLIRMQYIAKEVLKLIRHSIPATIEIRHNINSKCPPIYADPTQIHQIIMNLTTNAYHAMEDRGGELSVALQDIDLSDSDIFDPDMKPGKYACLSVGDTGTGIPKEIKHKIFDPFFTTKKEGKGTGMGLSVVHGIMKNIGGGIYVYSEPGQGTEFKLYFPVAEEYIKENIPQIDGSKFIIGTEKILLVDDEEFIIDIETKMLNRIGYHVTSRTSSIEALELFKSDPDRFDLIISDMAMPKLPGDKLARELLKIRPDIPIILCTGFSEKMSDEKAKLMGIKGFLLKPVVMTALSKKIREVLD</sequence>
<keyword evidence="4 15" id="KW-0808">Transferase</keyword>
<dbReference type="SUPFAM" id="SSF47384">
    <property type="entry name" value="Homodimeric domain of signal transducing histidine kinase"/>
    <property type="match status" value="1"/>
</dbReference>
<dbReference type="InterPro" id="IPR001610">
    <property type="entry name" value="PAC"/>
</dbReference>
<evidence type="ECO:0000259" key="13">
    <source>
        <dbReference type="PROSITE" id="PS50112"/>
    </source>
</evidence>
<dbReference type="NCBIfam" id="TIGR00229">
    <property type="entry name" value="sensory_box"/>
    <property type="match status" value="2"/>
</dbReference>
<feature type="coiled-coil region" evidence="10">
    <location>
        <begin position="440"/>
        <end position="467"/>
    </location>
</feature>
<dbReference type="InterPro" id="IPR036890">
    <property type="entry name" value="HATPase_C_sf"/>
</dbReference>
<feature type="domain" description="PAC" evidence="14">
    <location>
        <begin position="273"/>
        <end position="326"/>
    </location>
</feature>
<dbReference type="SUPFAM" id="SSF55781">
    <property type="entry name" value="GAF domain-like"/>
    <property type="match status" value="1"/>
</dbReference>
<dbReference type="InterPro" id="IPR000700">
    <property type="entry name" value="PAS-assoc_C"/>
</dbReference>
<dbReference type="InterPro" id="IPR001789">
    <property type="entry name" value="Sig_transdc_resp-reg_receiver"/>
</dbReference>
<evidence type="ECO:0000256" key="7">
    <source>
        <dbReference type="ARBA" id="ARBA00022840"/>
    </source>
</evidence>
<dbReference type="OrthoDB" id="5416276at2"/>
<keyword evidence="3 9" id="KW-0597">Phosphoprotein</keyword>
<dbReference type="Pfam" id="PF00512">
    <property type="entry name" value="HisKA"/>
    <property type="match status" value="1"/>
</dbReference>
<dbReference type="Pfam" id="PF00072">
    <property type="entry name" value="Response_reg"/>
    <property type="match status" value="1"/>
</dbReference>
<dbReference type="GO" id="GO:0005524">
    <property type="term" value="F:ATP binding"/>
    <property type="evidence" value="ECO:0007669"/>
    <property type="project" value="UniProtKB-KW"/>
</dbReference>
<reference evidence="15 16" key="1">
    <citation type="submission" date="2017-03" db="EMBL/GenBank/DDBJ databases">
        <authorList>
            <person name="Afonso C.L."/>
            <person name="Miller P.J."/>
            <person name="Scott M.A."/>
            <person name="Spackman E."/>
            <person name="Goraichik I."/>
            <person name="Dimitrov K.M."/>
            <person name="Suarez D.L."/>
            <person name="Swayne D.E."/>
        </authorList>
    </citation>
    <scope>NUCLEOTIDE SEQUENCE [LARGE SCALE GENOMIC DNA]</scope>
    <source>
        <strain evidence="15">PRJEB14757</strain>
    </source>
</reference>
<dbReference type="Gene3D" id="3.30.450.40">
    <property type="match status" value="1"/>
</dbReference>
<dbReference type="Pfam" id="PF08447">
    <property type="entry name" value="PAS_3"/>
    <property type="match status" value="1"/>
</dbReference>
<dbReference type="CDD" id="cd00130">
    <property type="entry name" value="PAS"/>
    <property type="match status" value="2"/>
</dbReference>
<name>A0A1W1HDQ3_9BACT</name>
<dbReference type="InterPro" id="IPR036097">
    <property type="entry name" value="HisK_dim/P_sf"/>
</dbReference>
<evidence type="ECO:0000259" key="14">
    <source>
        <dbReference type="PROSITE" id="PS50113"/>
    </source>
</evidence>
<dbReference type="Proteomes" id="UP000191931">
    <property type="component" value="Unassembled WGS sequence"/>
</dbReference>